<keyword evidence="3" id="KW-1185">Reference proteome</keyword>
<dbReference type="Gene3D" id="3.40.50.720">
    <property type="entry name" value="NAD(P)-binding Rossmann-like Domain"/>
    <property type="match status" value="1"/>
</dbReference>
<organism evidence="2 3">
    <name type="scientific">Actinomycetospora aurantiaca</name>
    <dbReference type="NCBI Taxonomy" id="3129233"/>
    <lineage>
        <taxon>Bacteria</taxon>
        <taxon>Bacillati</taxon>
        <taxon>Actinomycetota</taxon>
        <taxon>Actinomycetes</taxon>
        <taxon>Pseudonocardiales</taxon>
        <taxon>Pseudonocardiaceae</taxon>
        <taxon>Actinomycetospora</taxon>
    </lineage>
</organism>
<feature type="compositionally biased region" description="Basic residues" evidence="1">
    <location>
        <begin position="140"/>
        <end position="150"/>
    </location>
</feature>
<dbReference type="SUPFAM" id="SSF51735">
    <property type="entry name" value="NAD(P)-binding Rossmann-fold domains"/>
    <property type="match status" value="1"/>
</dbReference>
<evidence type="ECO:0000256" key="1">
    <source>
        <dbReference type="SAM" id="MobiDB-lite"/>
    </source>
</evidence>
<name>A0ABU8MT71_9PSEU</name>
<feature type="compositionally biased region" description="Low complexity" evidence="1">
    <location>
        <begin position="181"/>
        <end position="190"/>
    </location>
</feature>
<feature type="compositionally biased region" description="Pro residues" evidence="1">
    <location>
        <begin position="168"/>
        <end position="180"/>
    </location>
</feature>
<gene>
    <name evidence="2" type="ORF">WCD74_22205</name>
</gene>
<proteinExistence type="predicted"/>
<evidence type="ECO:0000313" key="2">
    <source>
        <dbReference type="EMBL" id="MEJ2870497.1"/>
    </source>
</evidence>
<dbReference type="EMBL" id="JBBEGN010000013">
    <property type="protein sequence ID" value="MEJ2870497.1"/>
    <property type="molecule type" value="Genomic_DNA"/>
</dbReference>
<dbReference type="InterPro" id="IPR036291">
    <property type="entry name" value="NAD(P)-bd_dom_sf"/>
</dbReference>
<dbReference type="Proteomes" id="UP001385809">
    <property type="component" value="Unassembled WGS sequence"/>
</dbReference>
<feature type="compositionally biased region" description="Basic and acidic residues" evidence="1">
    <location>
        <begin position="32"/>
        <end position="46"/>
    </location>
</feature>
<protein>
    <submittedName>
        <fullName evidence="2">SDR family NAD(P)-dependent oxidoreductase</fullName>
    </submittedName>
</protein>
<feature type="compositionally biased region" description="Basic and acidic residues" evidence="1">
    <location>
        <begin position="95"/>
        <end position="115"/>
    </location>
</feature>
<feature type="compositionally biased region" description="Basic residues" evidence="1">
    <location>
        <begin position="70"/>
        <end position="79"/>
    </location>
</feature>
<reference evidence="2 3" key="1">
    <citation type="submission" date="2024-03" db="EMBL/GenBank/DDBJ databases">
        <title>Actinomycetospora sp. OC33-EN08, a novel actinomycete isolated from wild orchid (Aerides multiflora).</title>
        <authorList>
            <person name="Suriyachadkun C."/>
        </authorList>
    </citation>
    <scope>NUCLEOTIDE SEQUENCE [LARGE SCALE GENOMIC DNA]</scope>
    <source>
        <strain evidence="2 3">OC33-EN08</strain>
    </source>
</reference>
<accession>A0ABU8MT71</accession>
<dbReference type="Pfam" id="PF00106">
    <property type="entry name" value="adh_short"/>
    <property type="match status" value="1"/>
</dbReference>
<dbReference type="RefSeq" id="WP_337697066.1">
    <property type="nucleotide sequence ID" value="NZ_JBBEGN010000013.1"/>
</dbReference>
<dbReference type="InterPro" id="IPR002347">
    <property type="entry name" value="SDR_fam"/>
</dbReference>
<feature type="region of interest" description="Disordered" evidence="1">
    <location>
        <begin position="31"/>
        <end position="230"/>
    </location>
</feature>
<sequence length="230" mass="24934">MRGLLTGDTRGLGRATARVLVRHGAQVVVSGRDPDGVTRVCDEIGGHARGPRSPSAGARPRGDCGPATVRRGRRQRRRPVQWADPDLHRRRHRGNSRDERPRPCRPVDRSAAPDHRRARGLQGTRPGLDTGHAQPGGGTRFRRIRSRRWRAGTARSARAPRSCTPRHSPAPTPRHTPPCTGPATAPGACPIHASRMPPRVGAGAHPAPRDSADGANAVRRLGQPVRRRAR</sequence>
<evidence type="ECO:0000313" key="3">
    <source>
        <dbReference type="Proteomes" id="UP001385809"/>
    </source>
</evidence>
<comment type="caution">
    <text evidence="2">The sequence shown here is derived from an EMBL/GenBank/DDBJ whole genome shotgun (WGS) entry which is preliminary data.</text>
</comment>